<keyword evidence="7" id="KW-1185">Reference proteome</keyword>
<dbReference type="Gene3D" id="2.40.10.10">
    <property type="entry name" value="Trypsin-like serine proteases"/>
    <property type="match status" value="2"/>
</dbReference>
<dbReference type="Gene3D" id="1.25.40.10">
    <property type="entry name" value="Tetratricopeptide repeat domain"/>
    <property type="match status" value="4"/>
</dbReference>
<dbReference type="Pfam" id="PF13181">
    <property type="entry name" value="TPR_8"/>
    <property type="match status" value="1"/>
</dbReference>
<feature type="compositionally biased region" description="Basic and acidic residues" evidence="5">
    <location>
        <begin position="701"/>
        <end position="711"/>
    </location>
</feature>
<dbReference type="SUPFAM" id="SSF48452">
    <property type="entry name" value="TPR-like"/>
    <property type="match status" value="4"/>
</dbReference>
<evidence type="ECO:0000256" key="1">
    <source>
        <dbReference type="ARBA" id="ARBA00004496"/>
    </source>
</evidence>
<dbReference type="InterPro" id="IPR043504">
    <property type="entry name" value="Peptidase_S1_PA_chymotrypsin"/>
</dbReference>
<dbReference type="Pfam" id="PF13365">
    <property type="entry name" value="Trypsin_2"/>
    <property type="match status" value="1"/>
</dbReference>
<dbReference type="SUPFAM" id="SSF50494">
    <property type="entry name" value="Trypsin-like serine proteases"/>
    <property type="match status" value="1"/>
</dbReference>
<feature type="coiled-coil region" evidence="4">
    <location>
        <begin position="8"/>
        <end position="42"/>
    </location>
</feature>
<dbReference type="EMBL" id="CACRXK020000491">
    <property type="protein sequence ID" value="CAB3982350.1"/>
    <property type="molecule type" value="Genomic_DNA"/>
</dbReference>
<feature type="compositionally biased region" description="Polar residues" evidence="5">
    <location>
        <begin position="1080"/>
        <end position="1089"/>
    </location>
</feature>
<dbReference type="OrthoDB" id="10006270at2759"/>
<keyword evidence="2" id="KW-0963">Cytoplasm</keyword>
<feature type="region of interest" description="Disordered" evidence="5">
    <location>
        <begin position="1076"/>
        <end position="1099"/>
    </location>
</feature>
<name>A0A7D9DFW3_PARCT</name>
<evidence type="ECO:0000313" key="7">
    <source>
        <dbReference type="Proteomes" id="UP001152795"/>
    </source>
</evidence>
<dbReference type="Proteomes" id="UP001152795">
    <property type="component" value="Unassembled WGS sequence"/>
</dbReference>
<protein>
    <submittedName>
        <fullName evidence="6">Tetratricopeptide repeat 28</fullName>
    </submittedName>
</protein>
<dbReference type="PROSITE" id="PS50293">
    <property type="entry name" value="TPR_REGION"/>
    <property type="match status" value="2"/>
</dbReference>
<accession>A0A7D9DFW3</accession>
<dbReference type="GO" id="GO:0005938">
    <property type="term" value="C:cell cortex"/>
    <property type="evidence" value="ECO:0007669"/>
    <property type="project" value="TreeGrafter"/>
</dbReference>
<sequence length="1150" mass="132566">MEQENGKKQQLEGYNNNYQMTIKDYEQALEIAKERKDQAQETTAYLNLGEAYRFYNQFETAIKYYDQALEIAKERKDQDQETTAYLNLGEAYRFYNQFETAIKYYEQALEIAKERKDRNQETTAYLGLKNQFQTAIKHYEQALEIAKERKDQDHETQACLNLGLLYRLKNQLQTAIKYYEQALEIAKERKDQDHETQACLNLGVAYRLNNQFQTAIKYYEQALEIAKELENKQKGIVARNAIEELSRIADLDAVNDDYNTNCDQNSNSLGDAQLQHKSVDSVNQTDIENGSISDHKIASAEQLLILGRSYQTQGRNEKAVKSYDQAVLIADETNHNYIKARAYQLLGNVFTGTSEYIKAIEYYQAARQIYPGYEADEMEVIAYQWLGYNHLQAGQYQESIEYYNEVARLASQLECKTREINASIGLGSAFSYIGDLESSEKYFLKAITVAKQLNHKGLKKVAHTNLGHVQYKSCKFNAAVKSYLKAEEISLDLADRKEDANACHMLGHTFQQLKKHEKAIKSYKKALSINKEIKNKEMQGVCFEKALEGIINEWCGYCCLFIAGQHQEAITFYENAKEIAKQVGEKYQEYRTNQAIGNIFCNIGNYEKAKEYYQEAWTVAVELGDRHCEGTSCLNLATVCGKDCDYKMAIEWYEKALYIVRTHVNDDILKEEALTGLGIAWFNLGDTKKAIDEIQKAQKLAKDSDTGERNVHLTHQHKRSRKKMLSSQTPDAIEDKESENVVMCEEKEPVITGGRERAEALMEEACNPSRTERLHMKDLVLIKKYIEISASYVYSRQLSTKGPFTEKVRKAMTEDVKKSAYTNLLTKNDDKRSKNDGEFVNWDGQVFNFAKSEVFKNSSTQMPARLNEHLVSYMKSIGQIACGRVRGTCFLVTDMQVITNYHVYRMIKDERMEVGNPNLPITVRFDYLYPEQTEHIVTVEVDEGHHTTLENPSLDYKFLRLKQSEGLTDRVPLGPMVRNWQLSDGRVVILGHPECKEMQEEVCVVVGYDAWLDRLNERYKQCSGVHMTNSHLLWNDTKYQDHLPYETTFFRGSSGSPVIEMNGNIIAMHTQGYVLDRPNENSPNQQENVSHQEHQDISRQRNTTAYSLMEFGVQFISICRDIRRWHGEDVVKLIFPNYELKLSEQPVDAT</sequence>
<dbReference type="InterPro" id="IPR052386">
    <property type="entry name" value="GPSM"/>
</dbReference>
<feature type="coiled-coil region" evidence="4">
    <location>
        <begin position="95"/>
        <end position="189"/>
    </location>
</feature>
<dbReference type="Pfam" id="PF13424">
    <property type="entry name" value="TPR_12"/>
    <property type="match status" value="5"/>
</dbReference>
<evidence type="ECO:0000256" key="3">
    <source>
        <dbReference type="ARBA" id="ARBA00022737"/>
    </source>
</evidence>
<comment type="caution">
    <text evidence="6">The sequence shown here is derived from an EMBL/GenBank/DDBJ whole genome shotgun (WGS) entry which is preliminary data.</text>
</comment>
<dbReference type="GO" id="GO:0005092">
    <property type="term" value="F:GDP-dissociation inhibitor activity"/>
    <property type="evidence" value="ECO:0007669"/>
    <property type="project" value="TreeGrafter"/>
</dbReference>
<reference evidence="6" key="1">
    <citation type="submission" date="2020-04" db="EMBL/GenBank/DDBJ databases">
        <authorList>
            <person name="Alioto T."/>
            <person name="Alioto T."/>
            <person name="Gomez Garrido J."/>
        </authorList>
    </citation>
    <scope>NUCLEOTIDE SEQUENCE</scope>
    <source>
        <strain evidence="6">A484AB</strain>
    </source>
</reference>
<feature type="compositionally biased region" description="Basic residues" evidence="5">
    <location>
        <begin position="712"/>
        <end position="724"/>
    </location>
</feature>
<dbReference type="PANTHER" id="PTHR45954">
    <property type="entry name" value="LD33695P"/>
    <property type="match status" value="1"/>
</dbReference>
<dbReference type="PROSITE" id="PS50005">
    <property type="entry name" value="TPR"/>
    <property type="match status" value="9"/>
</dbReference>
<gene>
    <name evidence="6" type="ORF">PACLA_8A087693</name>
</gene>
<organism evidence="6 7">
    <name type="scientific">Paramuricea clavata</name>
    <name type="common">Red gorgonian</name>
    <name type="synonym">Violescent sea-whip</name>
    <dbReference type="NCBI Taxonomy" id="317549"/>
    <lineage>
        <taxon>Eukaryota</taxon>
        <taxon>Metazoa</taxon>
        <taxon>Cnidaria</taxon>
        <taxon>Anthozoa</taxon>
        <taxon>Octocorallia</taxon>
        <taxon>Malacalcyonacea</taxon>
        <taxon>Plexauridae</taxon>
        <taxon>Paramuricea</taxon>
    </lineage>
</organism>
<evidence type="ECO:0000256" key="2">
    <source>
        <dbReference type="ARBA" id="ARBA00022490"/>
    </source>
</evidence>
<dbReference type="SMART" id="SM00028">
    <property type="entry name" value="TPR"/>
    <property type="match status" value="14"/>
</dbReference>
<comment type="subcellular location">
    <subcellularLocation>
        <location evidence="1">Cytoplasm</location>
    </subcellularLocation>
</comment>
<dbReference type="GO" id="GO:0001965">
    <property type="term" value="F:G-protein alpha-subunit binding"/>
    <property type="evidence" value="ECO:0007669"/>
    <property type="project" value="TreeGrafter"/>
</dbReference>
<evidence type="ECO:0000256" key="4">
    <source>
        <dbReference type="SAM" id="Coils"/>
    </source>
</evidence>
<dbReference type="InterPro" id="IPR019734">
    <property type="entry name" value="TPR_rpt"/>
</dbReference>
<dbReference type="InterPro" id="IPR011990">
    <property type="entry name" value="TPR-like_helical_dom_sf"/>
</dbReference>
<feature type="region of interest" description="Disordered" evidence="5">
    <location>
        <begin position="701"/>
        <end position="737"/>
    </location>
</feature>
<proteinExistence type="predicted"/>
<evidence type="ECO:0000256" key="5">
    <source>
        <dbReference type="SAM" id="MobiDB-lite"/>
    </source>
</evidence>
<keyword evidence="4" id="KW-0175">Coiled coil</keyword>
<feature type="compositionally biased region" description="Basic and acidic residues" evidence="5">
    <location>
        <begin position="1090"/>
        <end position="1099"/>
    </location>
</feature>
<dbReference type="AlphaFoldDB" id="A0A7D9DFW3"/>
<evidence type="ECO:0000313" key="6">
    <source>
        <dbReference type="EMBL" id="CAB3982350.1"/>
    </source>
</evidence>
<dbReference type="PANTHER" id="PTHR45954:SF1">
    <property type="entry name" value="LD33695P"/>
    <property type="match status" value="1"/>
</dbReference>
<keyword evidence="3" id="KW-0677">Repeat</keyword>
<dbReference type="GO" id="GO:0000132">
    <property type="term" value="P:establishment of mitotic spindle orientation"/>
    <property type="evidence" value="ECO:0007669"/>
    <property type="project" value="TreeGrafter"/>
</dbReference>
<dbReference type="InterPro" id="IPR009003">
    <property type="entry name" value="Peptidase_S1_PA"/>
</dbReference>